<sequence>MRTLVLNAGYEPLAVVSFRRAIVLVLAGKAAVVENGPHPVVSETMTVPRPSVIVLSRYVRVPHGRAVPVSRRGVLRRDEHRCAYCDAHAATIDHVLPRSRGGQDTWENLVACCMRCNNVKGNRTPEEMGWTLSVRPRAPRGPAWVVRGADVREPSWEEYLGAAAA</sequence>
<evidence type="ECO:0000313" key="3">
    <source>
        <dbReference type="Proteomes" id="UP001197247"/>
    </source>
</evidence>
<dbReference type="PANTHER" id="PTHR33877:SF2">
    <property type="entry name" value="OS07G0170200 PROTEIN"/>
    <property type="match status" value="1"/>
</dbReference>
<accession>A0ABS5T8Z5</accession>
<protein>
    <submittedName>
        <fullName evidence="2">HNH endonuclease</fullName>
    </submittedName>
</protein>
<keyword evidence="2" id="KW-0378">Hydrolase</keyword>
<dbReference type="Pfam" id="PF14279">
    <property type="entry name" value="HNH_5"/>
    <property type="match status" value="1"/>
</dbReference>
<dbReference type="RefSeq" id="WP_214153483.1">
    <property type="nucleotide sequence ID" value="NZ_JAHBAY010000001.1"/>
</dbReference>
<dbReference type="InterPro" id="IPR052892">
    <property type="entry name" value="NA-targeting_endonuclease"/>
</dbReference>
<dbReference type="GO" id="GO:0004519">
    <property type="term" value="F:endonuclease activity"/>
    <property type="evidence" value="ECO:0007669"/>
    <property type="project" value="UniProtKB-KW"/>
</dbReference>
<dbReference type="InterPro" id="IPR029471">
    <property type="entry name" value="HNH_5"/>
</dbReference>
<keyword evidence="2" id="KW-0255">Endonuclease</keyword>
<dbReference type="InterPro" id="IPR003615">
    <property type="entry name" value="HNH_nuc"/>
</dbReference>
<dbReference type="SMART" id="SM00507">
    <property type="entry name" value="HNHc"/>
    <property type="match status" value="1"/>
</dbReference>
<proteinExistence type="predicted"/>
<dbReference type="Gene3D" id="1.10.30.50">
    <property type="match status" value="1"/>
</dbReference>
<dbReference type="EMBL" id="JAHBAY010000001">
    <property type="protein sequence ID" value="MBT0767507.1"/>
    <property type="molecule type" value="Genomic_DNA"/>
</dbReference>
<keyword evidence="3" id="KW-1185">Reference proteome</keyword>
<evidence type="ECO:0000313" key="2">
    <source>
        <dbReference type="EMBL" id="MBT0767507.1"/>
    </source>
</evidence>
<dbReference type="PANTHER" id="PTHR33877">
    <property type="entry name" value="SLL1193 PROTEIN"/>
    <property type="match status" value="1"/>
</dbReference>
<organism evidence="2 3">
    <name type="scientific">Kineosporia corallincola</name>
    <dbReference type="NCBI Taxonomy" id="2835133"/>
    <lineage>
        <taxon>Bacteria</taxon>
        <taxon>Bacillati</taxon>
        <taxon>Actinomycetota</taxon>
        <taxon>Actinomycetes</taxon>
        <taxon>Kineosporiales</taxon>
        <taxon>Kineosporiaceae</taxon>
        <taxon>Kineosporia</taxon>
    </lineage>
</organism>
<reference evidence="2 3" key="1">
    <citation type="submission" date="2021-05" db="EMBL/GenBank/DDBJ databases">
        <title>Kineosporia and Streptomyces sp. nov. two new marine actinobacteria isolated from Coral.</title>
        <authorList>
            <person name="Buangrab K."/>
            <person name="Sutthacheep M."/>
            <person name="Yeemin T."/>
            <person name="Harunari E."/>
            <person name="Igarashi Y."/>
            <person name="Kanchanasin P."/>
            <person name="Tanasupawat S."/>
            <person name="Phongsopitanun W."/>
        </authorList>
    </citation>
    <scope>NUCLEOTIDE SEQUENCE [LARGE SCALE GENOMIC DNA]</scope>
    <source>
        <strain evidence="2 3">J2-2</strain>
    </source>
</reference>
<dbReference type="CDD" id="cd00085">
    <property type="entry name" value="HNHc"/>
    <property type="match status" value="1"/>
</dbReference>
<evidence type="ECO:0000259" key="1">
    <source>
        <dbReference type="SMART" id="SM00507"/>
    </source>
</evidence>
<name>A0ABS5T8Z5_9ACTN</name>
<comment type="caution">
    <text evidence="2">The sequence shown here is derived from an EMBL/GenBank/DDBJ whole genome shotgun (WGS) entry which is preliminary data.</text>
</comment>
<keyword evidence="2" id="KW-0540">Nuclease</keyword>
<feature type="domain" description="HNH nuclease" evidence="1">
    <location>
        <begin position="69"/>
        <end position="118"/>
    </location>
</feature>
<dbReference type="Proteomes" id="UP001197247">
    <property type="component" value="Unassembled WGS sequence"/>
</dbReference>
<gene>
    <name evidence="2" type="ORF">KIH74_01140</name>
</gene>